<evidence type="ECO:0000259" key="10">
    <source>
        <dbReference type="Pfam" id="PF24656"/>
    </source>
</evidence>
<dbReference type="PANTHER" id="PTHR46436:SF1">
    <property type="entry name" value="CENTROSOMAL PROTEIN OF 76 KDA"/>
    <property type="match status" value="1"/>
</dbReference>
<feature type="domain" description="CEP76 N-terminal" evidence="9">
    <location>
        <begin position="10"/>
        <end position="67"/>
    </location>
</feature>
<protein>
    <recommendedName>
        <fullName evidence="3">Centrosomal protein of 76 kDa</fullName>
    </recommendedName>
</protein>
<keyword evidence="4" id="KW-0963">Cytoplasm</keyword>
<feature type="domain" description="CEP76 C2" evidence="7">
    <location>
        <begin position="98"/>
        <end position="253"/>
    </location>
</feature>
<comment type="function">
    <text evidence="6">Centrosomal protein involved in regulation of centriole duplication. Required to limit centriole duplication to once per cell cycle by preventing centriole reduplication.</text>
</comment>
<reference evidence="11 12" key="1">
    <citation type="submission" date="2024-02" db="EMBL/GenBank/DDBJ databases">
        <title>Chromosome-scale genome assembly of the rough periwinkle Littorina saxatilis.</title>
        <authorList>
            <person name="De Jode A."/>
            <person name="Faria R."/>
            <person name="Formenti G."/>
            <person name="Sims Y."/>
            <person name="Smith T.P."/>
            <person name="Tracey A."/>
            <person name="Wood J.M.D."/>
            <person name="Zagrodzka Z.B."/>
            <person name="Johannesson K."/>
            <person name="Butlin R.K."/>
            <person name="Leder E.H."/>
        </authorList>
    </citation>
    <scope>NUCLEOTIDE SEQUENCE [LARGE SCALE GENOMIC DNA]</scope>
    <source>
        <strain evidence="11">Snail1</strain>
        <tissue evidence="11">Muscle</tissue>
    </source>
</reference>
<dbReference type="Pfam" id="PF24654">
    <property type="entry name" value="CEP76_N"/>
    <property type="match status" value="1"/>
</dbReference>
<evidence type="ECO:0000256" key="6">
    <source>
        <dbReference type="ARBA" id="ARBA00024729"/>
    </source>
</evidence>
<keyword evidence="12" id="KW-1185">Reference proteome</keyword>
<dbReference type="SUPFAM" id="SSF54001">
    <property type="entry name" value="Cysteine proteinases"/>
    <property type="match status" value="1"/>
</dbReference>
<dbReference type="Proteomes" id="UP001374579">
    <property type="component" value="Unassembled WGS sequence"/>
</dbReference>
<dbReference type="InterPro" id="IPR056289">
    <property type="entry name" value="CEP76_N"/>
</dbReference>
<dbReference type="Gene3D" id="3.10.620.30">
    <property type="match status" value="1"/>
</dbReference>
<feature type="domain" description="CEP76/DRC7 peptidase-like" evidence="10">
    <location>
        <begin position="358"/>
        <end position="488"/>
    </location>
</feature>
<dbReference type="InterPro" id="IPR056290">
    <property type="entry name" value="CEPT76/DRC7_peptidase-like_dom"/>
</dbReference>
<evidence type="ECO:0000256" key="3">
    <source>
        <dbReference type="ARBA" id="ARBA00015706"/>
    </source>
</evidence>
<evidence type="ECO:0000313" key="11">
    <source>
        <dbReference type="EMBL" id="KAK7114461.1"/>
    </source>
</evidence>
<comment type="caution">
    <text evidence="11">The sequence shown here is derived from an EMBL/GenBank/DDBJ whole genome shotgun (WGS) entry which is preliminary data.</text>
</comment>
<organism evidence="11 12">
    <name type="scientific">Littorina saxatilis</name>
    <dbReference type="NCBI Taxonomy" id="31220"/>
    <lineage>
        <taxon>Eukaryota</taxon>
        <taxon>Metazoa</taxon>
        <taxon>Spiralia</taxon>
        <taxon>Lophotrochozoa</taxon>
        <taxon>Mollusca</taxon>
        <taxon>Gastropoda</taxon>
        <taxon>Caenogastropoda</taxon>
        <taxon>Littorinimorpha</taxon>
        <taxon>Littorinoidea</taxon>
        <taxon>Littorinidae</taxon>
        <taxon>Littorina</taxon>
    </lineage>
</organism>
<dbReference type="EMBL" id="JBAMIC010000001">
    <property type="protein sequence ID" value="KAK7114461.1"/>
    <property type="molecule type" value="Genomic_DNA"/>
</dbReference>
<accession>A0AAN9BXD3</accession>
<comment type="subcellular location">
    <subcellularLocation>
        <location evidence="1">Cytoplasm</location>
        <location evidence="1">Cytoskeleton</location>
        <location evidence="1">Microtubule organizing center</location>
        <location evidence="1">Centrosome</location>
        <location evidence="1">Centriole</location>
    </subcellularLocation>
</comment>
<dbReference type="Pfam" id="PF15627">
    <property type="entry name" value="CEP76-C2"/>
    <property type="match status" value="1"/>
</dbReference>
<feature type="domain" description="Centrosomal protein of 76 kDa C-terminal" evidence="8">
    <location>
        <begin position="516"/>
        <end position="653"/>
    </location>
</feature>
<dbReference type="InterPro" id="IPR052299">
    <property type="entry name" value="CEP76"/>
</dbReference>
<name>A0AAN9BXD3_9CAEN</name>
<dbReference type="GO" id="GO:0005814">
    <property type="term" value="C:centriole"/>
    <property type="evidence" value="ECO:0007669"/>
    <property type="project" value="UniProtKB-SubCell"/>
</dbReference>
<keyword evidence="5" id="KW-0206">Cytoskeleton</keyword>
<evidence type="ECO:0000256" key="2">
    <source>
        <dbReference type="ARBA" id="ARBA00005400"/>
    </source>
</evidence>
<dbReference type="GO" id="GO:0046599">
    <property type="term" value="P:regulation of centriole replication"/>
    <property type="evidence" value="ECO:0007669"/>
    <property type="project" value="TreeGrafter"/>
</dbReference>
<evidence type="ECO:0000259" key="8">
    <source>
        <dbReference type="Pfam" id="PF24652"/>
    </source>
</evidence>
<dbReference type="AlphaFoldDB" id="A0AAN9BXD3"/>
<dbReference type="Pfam" id="PF24652">
    <property type="entry name" value="CEP76_C"/>
    <property type="match status" value="1"/>
</dbReference>
<proteinExistence type="inferred from homology"/>
<evidence type="ECO:0000259" key="9">
    <source>
        <dbReference type="Pfam" id="PF24654"/>
    </source>
</evidence>
<dbReference type="PANTHER" id="PTHR46436">
    <property type="entry name" value="CENTROSOMAL PROTEIN OF 76 KDA"/>
    <property type="match status" value="1"/>
</dbReference>
<dbReference type="InterPro" id="IPR028926">
    <property type="entry name" value="CEP76-C2"/>
</dbReference>
<evidence type="ECO:0000259" key="7">
    <source>
        <dbReference type="Pfam" id="PF15627"/>
    </source>
</evidence>
<gene>
    <name evidence="11" type="ORF">V1264_000518</name>
</gene>
<evidence type="ECO:0000256" key="1">
    <source>
        <dbReference type="ARBA" id="ARBA00004114"/>
    </source>
</evidence>
<dbReference type="Pfam" id="PF24656">
    <property type="entry name" value="CEPT76_peptidase"/>
    <property type="match status" value="1"/>
</dbReference>
<dbReference type="InterPro" id="IPR038765">
    <property type="entry name" value="Papain-like_cys_pep_sf"/>
</dbReference>
<dbReference type="InterPro" id="IPR056288">
    <property type="entry name" value="CEP76_C"/>
</dbReference>
<sequence length="656" mass="73824">MALPPEKVTELKQIIHSQLAQMNVDAHIRSVMDEIMTNEAERMELSESDMIEKLRNRGVVDEIMNQLHFSGGAQAAKPATRILDVDDQVTHGAVKKANIDPSRRYLYLQIRGGKAFTDQLSDEDSGQAPSASFILHVHFRGQRFKSRPVPCACEPSFEEGFLLELHKEGAGEAGKMADVGSMLSICDPVHIVLNRTTALGEITLVSSHFFEWRPLLASKNGHLNVSIELKGTGPESKVPVGILEAELELFPRATKHVEENVVRTQIDLERGKQAEQDRRFLEYAKHWWREYLDIKPAHQDRLIKIFALDENSNYRPVCSFITPLRAGRLLDTPRQAMRFVSLVRYEKQQTLGGGDKLEQWSTLHAFLSRNKGDCEDHATLLCSLLLGFGLDAYVCFGTKAKGAVHAWVMTISTDGLVTFWESLNGHRFIHEPIDPMAPPMAKKERAKHPYKTVGCVFNHRAFYANNQTNDRVEECRFDLQNGSLWKSMANEVLMSVCGPGASPLWPSPPPLCASMLDTTLASNDLEIHLRRLVAQHRQDQGLTTPWDDQLSYILTPALAAYETERVTGVTAGNEEFQDAVRQAVPEGQTFKGYPIQFTHRNARKAFLTCLKAPVCEEIINCRGDQVRLALRVRVFPYPESACATWVMFACKYKSVL</sequence>
<evidence type="ECO:0000256" key="4">
    <source>
        <dbReference type="ARBA" id="ARBA00022490"/>
    </source>
</evidence>
<evidence type="ECO:0000313" key="12">
    <source>
        <dbReference type="Proteomes" id="UP001374579"/>
    </source>
</evidence>
<evidence type="ECO:0000256" key="5">
    <source>
        <dbReference type="ARBA" id="ARBA00023212"/>
    </source>
</evidence>
<comment type="similarity">
    <text evidence="2">Belongs to the CEP76 family.</text>
</comment>